<dbReference type="CDD" id="cd07247">
    <property type="entry name" value="SgaA_N_like"/>
    <property type="match status" value="1"/>
</dbReference>
<dbReference type="InterPro" id="IPR052164">
    <property type="entry name" value="Anthracycline_SecMetBiosynth"/>
</dbReference>
<dbReference type="Gene3D" id="3.10.180.10">
    <property type="entry name" value="2,3-Dihydroxybiphenyl 1,2-Dioxygenase, domain 1"/>
    <property type="match status" value="2"/>
</dbReference>
<keyword evidence="3" id="KW-1185">Reference proteome</keyword>
<dbReference type="InterPro" id="IPR029068">
    <property type="entry name" value="Glyas_Bleomycin-R_OHBP_Dase"/>
</dbReference>
<organism evidence="2 3">
    <name type="scientific">Hoeflea prorocentri</name>
    <dbReference type="NCBI Taxonomy" id="1922333"/>
    <lineage>
        <taxon>Bacteria</taxon>
        <taxon>Pseudomonadati</taxon>
        <taxon>Pseudomonadota</taxon>
        <taxon>Alphaproteobacteria</taxon>
        <taxon>Hyphomicrobiales</taxon>
        <taxon>Rhizobiaceae</taxon>
        <taxon>Hoeflea</taxon>
    </lineage>
</organism>
<dbReference type="PANTHER" id="PTHR33993:SF14">
    <property type="entry name" value="GB|AAF24581.1"/>
    <property type="match status" value="1"/>
</dbReference>
<dbReference type="EMBL" id="JAPJZI010000002">
    <property type="protein sequence ID" value="MDA5401422.1"/>
    <property type="molecule type" value="Genomic_DNA"/>
</dbReference>
<comment type="caution">
    <text evidence="2">The sequence shown here is derived from an EMBL/GenBank/DDBJ whole genome shotgun (WGS) entry which is preliminary data.</text>
</comment>
<dbReference type="AlphaFoldDB" id="A0A9X3ZJ58"/>
<evidence type="ECO:0000313" key="2">
    <source>
        <dbReference type="EMBL" id="MDA5401422.1"/>
    </source>
</evidence>
<evidence type="ECO:0000259" key="1">
    <source>
        <dbReference type="PROSITE" id="PS51819"/>
    </source>
</evidence>
<dbReference type="PROSITE" id="PS51819">
    <property type="entry name" value="VOC"/>
    <property type="match status" value="1"/>
</dbReference>
<name>A0A9X3ZJ58_9HYPH</name>
<protein>
    <submittedName>
        <fullName evidence="2">VOC family protein</fullName>
    </submittedName>
</protein>
<proteinExistence type="predicted"/>
<gene>
    <name evidence="2" type="ORF">OQ273_22805</name>
</gene>
<dbReference type="SUPFAM" id="SSF54593">
    <property type="entry name" value="Glyoxalase/Bleomycin resistance protein/Dihydroxybiphenyl dioxygenase"/>
    <property type="match status" value="2"/>
</dbReference>
<dbReference type="RefSeq" id="WP_267993408.1">
    <property type="nucleotide sequence ID" value="NZ_JAPJZI010000002.1"/>
</dbReference>
<dbReference type="Proteomes" id="UP001151234">
    <property type="component" value="Unassembled WGS sequence"/>
</dbReference>
<evidence type="ECO:0000313" key="3">
    <source>
        <dbReference type="Proteomes" id="UP001151234"/>
    </source>
</evidence>
<dbReference type="InterPro" id="IPR004360">
    <property type="entry name" value="Glyas_Fos-R_dOase_dom"/>
</dbReference>
<dbReference type="InterPro" id="IPR037523">
    <property type="entry name" value="VOC_core"/>
</dbReference>
<feature type="domain" description="VOC" evidence="1">
    <location>
        <begin position="5"/>
        <end position="127"/>
    </location>
</feature>
<accession>A0A9X3ZJ58</accession>
<dbReference type="PANTHER" id="PTHR33993">
    <property type="entry name" value="GLYOXALASE-RELATED"/>
    <property type="match status" value="1"/>
</dbReference>
<sequence length="255" mass="27342">MIAEKLGRVVWHDLFTRNRKRAMAFYQRLAGWRYVTEHATDFAWGGGEKDFVLALLADEAGAGFAETPQAFQDGWIAYVEVRDVDAAALQAEELGGAVVRAPFDVPGVGRNALLADPFGALIGISLSRHSFPAPRSQFGPEIYLSDRAVFPDAFYRTLFDWRAASAQSAGPAGCAICGPSGETVALRHSATLPRAAGALWLPSLKVADPQAALCHGQELGAKPFNGTSGEPAQRPYCMLQDPDGSLLRLLGAPDE</sequence>
<dbReference type="Pfam" id="PF00903">
    <property type="entry name" value="Glyoxalase"/>
    <property type="match status" value="1"/>
</dbReference>
<reference evidence="2" key="1">
    <citation type="submission" date="2022-11" db="EMBL/GenBank/DDBJ databases">
        <title>Draft genome sequence of Hoeflea poritis E7-10 and Hoeflea prorocentri PM5-8, separated from scleractinian coral Porites lutea and marine dinoflagellate.</title>
        <authorList>
            <person name="Zhang G."/>
            <person name="Wei Q."/>
            <person name="Cai L."/>
        </authorList>
    </citation>
    <scope>NUCLEOTIDE SEQUENCE</scope>
    <source>
        <strain evidence="2">PM5-8</strain>
    </source>
</reference>